<name>X1NRI0_9ZZZZ</name>
<feature type="non-terminal residue" evidence="1">
    <location>
        <position position="67"/>
    </location>
</feature>
<evidence type="ECO:0000313" key="1">
    <source>
        <dbReference type="EMBL" id="GAI32816.1"/>
    </source>
</evidence>
<protein>
    <submittedName>
        <fullName evidence="1">Uncharacterized protein</fullName>
    </submittedName>
</protein>
<proteinExistence type="predicted"/>
<sequence length="67" mass="7485">MYWQEHYIEENKTFDALAGIDTIDLPQRGLLGGVEFRLNGTCGDGADAPDVWLFDRLTKVELIVNGS</sequence>
<reference evidence="1" key="1">
    <citation type="journal article" date="2014" name="Front. Microbiol.">
        <title>High frequency of phylogenetically diverse reductive dehalogenase-homologous genes in deep subseafloor sedimentary metagenomes.</title>
        <authorList>
            <person name="Kawai M."/>
            <person name="Futagami T."/>
            <person name="Toyoda A."/>
            <person name="Takaki Y."/>
            <person name="Nishi S."/>
            <person name="Hori S."/>
            <person name="Arai W."/>
            <person name="Tsubouchi T."/>
            <person name="Morono Y."/>
            <person name="Uchiyama I."/>
            <person name="Ito T."/>
            <person name="Fujiyama A."/>
            <person name="Inagaki F."/>
            <person name="Takami H."/>
        </authorList>
    </citation>
    <scope>NUCLEOTIDE SEQUENCE</scope>
    <source>
        <strain evidence="1">Expedition CK06-06</strain>
    </source>
</reference>
<accession>X1NRI0</accession>
<gene>
    <name evidence="1" type="ORF">S06H3_48969</name>
</gene>
<organism evidence="1">
    <name type="scientific">marine sediment metagenome</name>
    <dbReference type="NCBI Taxonomy" id="412755"/>
    <lineage>
        <taxon>unclassified sequences</taxon>
        <taxon>metagenomes</taxon>
        <taxon>ecological metagenomes</taxon>
    </lineage>
</organism>
<comment type="caution">
    <text evidence="1">The sequence shown here is derived from an EMBL/GenBank/DDBJ whole genome shotgun (WGS) entry which is preliminary data.</text>
</comment>
<dbReference type="AlphaFoldDB" id="X1NRI0"/>
<dbReference type="EMBL" id="BARV01030879">
    <property type="protein sequence ID" value="GAI32816.1"/>
    <property type="molecule type" value="Genomic_DNA"/>
</dbReference>